<keyword evidence="2" id="KW-0255">Endonuclease</keyword>
<evidence type="ECO:0000313" key="3">
    <source>
        <dbReference type="Proteomes" id="UP000324781"/>
    </source>
</evidence>
<name>A0A1M6G506_9FIRM</name>
<evidence type="ECO:0000259" key="1">
    <source>
        <dbReference type="Pfam" id="PF13391"/>
    </source>
</evidence>
<proteinExistence type="predicted"/>
<dbReference type="InterPro" id="IPR003615">
    <property type="entry name" value="HNH_nuc"/>
</dbReference>
<dbReference type="RefSeq" id="WP_149678662.1">
    <property type="nucleotide sequence ID" value="NZ_DAONMB010000129.1"/>
</dbReference>
<keyword evidence="2" id="KW-0540">Nuclease</keyword>
<gene>
    <name evidence="2" type="ORF">SAMN05444373_102124</name>
</gene>
<accession>A0A1M6G506</accession>
<dbReference type="Pfam" id="PF13391">
    <property type="entry name" value="HNH_2"/>
    <property type="match status" value="1"/>
</dbReference>
<keyword evidence="3" id="KW-1185">Reference proteome</keyword>
<evidence type="ECO:0000313" key="2">
    <source>
        <dbReference type="EMBL" id="SHJ05004.1"/>
    </source>
</evidence>
<dbReference type="OrthoDB" id="5678128at2"/>
<dbReference type="AlphaFoldDB" id="A0A1M6G506"/>
<dbReference type="EMBL" id="FQZP01000021">
    <property type="protein sequence ID" value="SHJ05004.1"/>
    <property type="molecule type" value="Genomic_DNA"/>
</dbReference>
<dbReference type="Proteomes" id="UP000324781">
    <property type="component" value="Unassembled WGS sequence"/>
</dbReference>
<protein>
    <submittedName>
        <fullName evidence="2">Putative restriction endonuclease</fullName>
    </submittedName>
</protein>
<reference evidence="2 3" key="1">
    <citation type="submission" date="2016-11" db="EMBL/GenBank/DDBJ databases">
        <authorList>
            <person name="Varghese N."/>
            <person name="Submissions S."/>
        </authorList>
    </citation>
    <scope>NUCLEOTIDE SEQUENCE [LARGE SCALE GENOMIC DNA]</scope>
    <source>
        <strain evidence="2 3">DSM 19027</strain>
    </source>
</reference>
<keyword evidence="2" id="KW-0378">Hydrolase</keyword>
<organism evidence="2 3">
    <name type="scientific">Thermoclostridium caenicola</name>
    <dbReference type="NCBI Taxonomy" id="659425"/>
    <lineage>
        <taxon>Bacteria</taxon>
        <taxon>Bacillati</taxon>
        <taxon>Bacillota</taxon>
        <taxon>Clostridia</taxon>
        <taxon>Eubacteriales</taxon>
        <taxon>Oscillospiraceae</taxon>
        <taxon>Thermoclostridium</taxon>
    </lineage>
</organism>
<dbReference type="GO" id="GO:0004519">
    <property type="term" value="F:endonuclease activity"/>
    <property type="evidence" value="ECO:0007669"/>
    <property type="project" value="UniProtKB-KW"/>
</dbReference>
<sequence length="313" mass="36616">MGTMFVGLTDYDWYCTLKSERYDEVNFWRPGSTAFKALIPNDLFLFKLKKPYYAIVGGGFFVKYSLLPISLAWEAFGKKNGTSSYEEFSERLRRYREKNRIDLANPYVGCIILTEPFFFEEKDWIVQPDNWPSNTVVGKIMDTREGEGKRLFQEICKRLERKEISEQAVARESVVNENDETRYQRILVRHRIGQGAFRVIVTDAYQRRCAISGEKTLPVLEAAHIKPYSKDGPHHVQNGVLLRSDIHKLFDEGYLTIAPDYRIEVSRRIKEDYGNGRIYYQFHGQRLLVLPNRADELPSKEFLAWHNENVYLG</sequence>
<feature type="domain" description="HNH nuclease" evidence="1">
    <location>
        <begin position="209"/>
        <end position="257"/>
    </location>
</feature>